<comment type="caution">
    <text evidence="2">The sequence shown here is derived from an EMBL/GenBank/DDBJ whole genome shotgun (WGS) entry which is preliminary data.</text>
</comment>
<proteinExistence type="predicted"/>
<dbReference type="RefSeq" id="WP_130153839.1">
    <property type="nucleotide sequence ID" value="NZ_SCFB01000005.1"/>
</dbReference>
<keyword evidence="3" id="KW-1185">Reference proteome</keyword>
<evidence type="ECO:0000256" key="1">
    <source>
        <dbReference type="SAM" id="MobiDB-lite"/>
    </source>
</evidence>
<feature type="compositionally biased region" description="Polar residues" evidence="1">
    <location>
        <begin position="84"/>
        <end position="99"/>
    </location>
</feature>
<reference evidence="2 3" key="1">
    <citation type="submission" date="2018-10" db="EMBL/GenBank/DDBJ databases">
        <title>An updated phylogeny of the Alphaproteobacteria reveals that the parasitic Rickettsiales and Holosporales have independent origins.</title>
        <authorList>
            <person name="Munoz-Gomez S.A."/>
            <person name="Hess S."/>
            <person name="Burger G."/>
            <person name="Lang B.F."/>
            <person name="Susko E."/>
            <person name="Slamovits C.H."/>
            <person name="Roger A.J."/>
        </authorList>
    </citation>
    <scope>NUCLEOTIDE SEQUENCE [LARGE SCALE GENOMIC DNA]</scope>
    <source>
        <strain evidence="2">HOLO01</strain>
    </source>
</reference>
<gene>
    <name evidence="2" type="ORF">EQU50_03885</name>
</gene>
<protein>
    <submittedName>
        <fullName evidence="2">Uncharacterized protein</fullName>
    </submittedName>
</protein>
<evidence type="ECO:0000313" key="2">
    <source>
        <dbReference type="EMBL" id="RZI46082.1"/>
    </source>
</evidence>
<dbReference type="AlphaFoldDB" id="A0A4Q7DH99"/>
<dbReference type="EMBL" id="SCFB01000005">
    <property type="protein sequence ID" value="RZI46082.1"/>
    <property type="molecule type" value="Genomic_DNA"/>
</dbReference>
<organism evidence="2 3">
    <name type="scientific">Candidatus Finniella inopinata</name>
    <dbReference type="NCBI Taxonomy" id="1696036"/>
    <lineage>
        <taxon>Bacteria</taxon>
        <taxon>Pseudomonadati</taxon>
        <taxon>Pseudomonadota</taxon>
        <taxon>Alphaproteobacteria</taxon>
        <taxon>Holosporales</taxon>
        <taxon>Candidatus Paracaedibacteraceae</taxon>
        <taxon>Candidatus Finniella</taxon>
    </lineage>
</organism>
<dbReference type="Proteomes" id="UP000293550">
    <property type="component" value="Unassembled WGS sequence"/>
</dbReference>
<feature type="region of interest" description="Disordered" evidence="1">
    <location>
        <begin position="66"/>
        <end position="106"/>
    </location>
</feature>
<accession>A0A4Q7DH99</accession>
<name>A0A4Q7DH99_9PROT</name>
<sequence>MYVVSKMLLLFTGIGCIIAPDHLQARVSLDRDDLYVDNLMPSPPAISSLLVRRGIMRTLAITPAAPPSSLLPEEARTPAVSMTPKEQATCTAMSISPSSDLKEEAG</sequence>
<evidence type="ECO:0000313" key="3">
    <source>
        <dbReference type="Proteomes" id="UP000293550"/>
    </source>
</evidence>